<organism evidence="8">
    <name type="scientific">marine sediment metagenome</name>
    <dbReference type="NCBI Taxonomy" id="412755"/>
    <lineage>
        <taxon>unclassified sequences</taxon>
        <taxon>metagenomes</taxon>
        <taxon>ecological metagenomes</taxon>
    </lineage>
</organism>
<dbReference type="GO" id="GO:0003677">
    <property type="term" value="F:DNA binding"/>
    <property type="evidence" value="ECO:0007669"/>
    <property type="project" value="UniProtKB-KW"/>
</dbReference>
<sequence length="270" mass="30957">MSAVKKKQPKDKKLEQELIEKVWKEYKKSKSNELKDKIILYYSPLVKYVAGRISASLPSNIEMADLTAYGMFGLIDAVDKFDMSRKIKFQTYAITRVKGAIIDELRAVDWVPRSIRQAGRELEQSYQALQVKLRRAPSDDEIAKHMDVSIEKLFEIYDKLSSSSMMALDELKIFEGSSDGRLPLMDVIEDDRSENPSEAIEHKELQNALKKSIAKLPEREKIIVTLYYYEGLTLKEIGEVLGITESRVSQLRTKATLYLKSTLKNIKLLV</sequence>
<dbReference type="InterPro" id="IPR007627">
    <property type="entry name" value="RNA_pol_sigma70_r2"/>
</dbReference>
<feature type="domain" description="RNA polymerase sigma-70 region 4" evidence="7">
    <location>
        <begin position="213"/>
        <end position="257"/>
    </location>
</feature>
<evidence type="ECO:0000259" key="7">
    <source>
        <dbReference type="Pfam" id="PF04545"/>
    </source>
</evidence>
<keyword evidence="1" id="KW-0805">Transcription regulation</keyword>
<dbReference type="InterPro" id="IPR000943">
    <property type="entry name" value="RNA_pol_sigma70"/>
</dbReference>
<dbReference type="InterPro" id="IPR013324">
    <property type="entry name" value="RNA_pol_sigma_r3/r4-like"/>
</dbReference>
<evidence type="ECO:0000313" key="8">
    <source>
        <dbReference type="EMBL" id="KKN48818.1"/>
    </source>
</evidence>
<reference evidence="8" key="1">
    <citation type="journal article" date="2015" name="Nature">
        <title>Complex archaea that bridge the gap between prokaryotes and eukaryotes.</title>
        <authorList>
            <person name="Spang A."/>
            <person name="Saw J.H."/>
            <person name="Jorgensen S.L."/>
            <person name="Zaremba-Niedzwiedzka K."/>
            <person name="Martijn J."/>
            <person name="Lind A.E."/>
            <person name="van Eijk R."/>
            <person name="Schleper C."/>
            <person name="Guy L."/>
            <person name="Ettema T.J."/>
        </authorList>
    </citation>
    <scope>NUCLEOTIDE SEQUENCE</scope>
</reference>
<dbReference type="PIRSF" id="PIRSF000770">
    <property type="entry name" value="RNA_pol_sigma-SigE/K"/>
    <property type="match status" value="1"/>
</dbReference>
<dbReference type="CDD" id="cd06171">
    <property type="entry name" value="Sigma70_r4"/>
    <property type="match status" value="1"/>
</dbReference>
<dbReference type="Gene3D" id="1.20.140.160">
    <property type="match status" value="1"/>
</dbReference>
<evidence type="ECO:0000256" key="3">
    <source>
        <dbReference type="ARBA" id="ARBA00023125"/>
    </source>
</evidence>
<dbReference type="AlphaFoldDB" id="A0A0F9U599"/>
<protein>
    <recommendedName>
        <fullName evidence="9">RNA polymerase sigma-70 domain-containing protein</fullName>
    </recommendedName>
</protein>
<dbReference type="InterPro" id="IPR014284">
    <property type="entry name" value="RNA_pol_sigma-70_dom"/>
</dbReference>
<accession>A0A0F9U599</accession>
<gene>
    <name evidence="8" type="ORF">LCGC14_0648950</name>
</gene>
<evidence type="ECO:0000256" key="4">
    <source>
        <dbReference type="ARBA" id="ARBA00023163"/>
    </source>
</evidence>
<dbReference type="PRINTS" id="PR00046">
    <property type="entry name" value="SIGMA70FCT"/>
</dbReference>
<dbReference type="PANTHER" id="PTHR30385:SF7">
    <property type="entry name" value="RNA POLYMERASE SIGMA FACTOR FLIA"/>
    <property type="match status" value="1"/>
</dbReference>
<dbReference type="GO" id="GO:0016987">
    <property type="term" value="F:sigma factor activity"/>
    <property type="evidence" value="ECO:0007669"/>
    <property type="project" value="UniProtKB-KW"/>
</dbReference>
<keyword evidence="3" id="KW-0238">DNA-binding</keyword>
<dbReference type="EMBL" id="LAZR01001201">
    <property type="protein sequence ID" value="KKN48818.1"/>
    <property type="molecule type" value="Genomic_DNA"/>
</dbReference>
<dbReference type="SUPFAM" id="SSF88659">
    <property type="entry name" value="Sigma3 and sigma4 domains of RNA polymerase sigma factors"/>
    <property type="match status" value="2"/>
</dbReference>
<dbReference type="InterPro" id="IPR012845">
    <property type="entry name" value="RNA_pol_sigma_FliA_WhiG"/>
</dbReference>
<evidence type="ECO:0000256" key="2">
    <source>
        <dbReference type="ARBA" id="ARBA00023082"/>
    </source>
</evidence>
<feature type="domain" description="RNA polymerase sigma-70 region 2" evidence="6">
    <location>
        <begin position="39"/>
        <end position="110"/>
    </location>
</feature>
<dbReference type="Gene3D" id="1.10.1740.10">
    <property type="match status" value="1"/>
</dbReference>
<dbReference type="InterPro" id="IPR013325">
    <property type="entry name" value="RNA_pol_sigma_r2"/>
</dbReference>
<dbReference type="InterPro" id="IPR007630">
    <property type="entry name" value="RNA_pol_sigma70_r4"/>
</dbReference>
<proteinExistence type="predicted"/>
<evidence type="ECO:0000256" key="1">
    <source>
        <dbReference type="ARBA" id="ARBA00023015"/>
    </source>
</evidence>
<evidence type="ECO:0000259" key="6">
    <source>
        <dbReference type="Pfam" id="PF04542"/>
    </source>
</evidence>
<comment type="caution">
    <text evidence="8">The sequence shown here is derived from an EMBL/GenBank/DDBJ whole genome shotgun (WGS) entry which is preliminary data.</text>
</comment>
<dbReference type="NCBIfam" id="TIGR02937">
    <property type="entry name" value="sigma70-ECF"/>
    <property type="match status" value="1"/>
</dbReference>
<dbReference type="NCBIfam" id="TIGR02479">
    <property type="entry name" value="FliA_WhiG"/>
    <property type="match status" value="1"/>
</dbReference>
<dbReference type="SUPFAM" id="SSF88946">
    <property type="entry name" value="Sigma2 domain of RNA polymerase sigma factors"/>
    <property type="match status" value="1"/>
</dbReference>
<feature type="domain" description="RNA polymerase sigma-70 region 3" evidence="5">
    <location>
        <begin position="127"/>
        <end position="199"/>
    </location>
</feature>
<evidence type="ECO:0008006" key="9">
    <source>
        <dbReference type="Google" id="ProtNLM"/>
    </source>
</evidence>
<dbReference type="Pfam" id="PF04545">
    <property type="entry name" value="Sigma70_r4"/>
    <property type="match status" value="1"/>
</dbReference>
<dbReference type="GO" id="GO:0003899">
    <property type="term" value="F:DNA-directed RNA polymerase activity"/>
    <property type="evidence" value="ECO:0007669"/>
    <property type="project" value="InterPro"/>
</dbReference>
<keyword evidence="4" id="KW-0804">Transcription</keyword>
<dbReference type="NCBIfam" id="NF004935">
    <property type="entry name" value="PRK06288.1"/>
    <property type="match status" value="1"/>
</dbReference>
<dbReference type="InterPro" id="IPR007624">
    <property type="entry name" value="RNA_pol_sigma70_r3"/>
</dbReference>
<dbReference type="PANTHER" id="PTHR30385">
    <property type="entry name" value="SIGMA FACTOR F FLAGELLAR"/>
    <property type="match status" value="1"/>
</dbReference>
<dbReference type="GO" id="GO:0006352">
    <property type="term" value="P:DNA-templated transcription initiation"/>
    <property type="evidence" value="ECO:0007669"/>
    <property type="project" value="InterPro"/>
</dbReference>
<keyword evidence="2" id="KW-0731">Sigma factor</keyword>
<dbReference type="NCBIfam" id="NF005413">
    <property type="entry name" value="PRK06986.1"/>
    <property type="match status" value="1"/>
</dbReference>
<dbReference type="Pfam" id="PF04539">
    <property type="entry name" value="Sigma70_r3"/>
    <property type="match status" value="1"/>
</dbReference>
<name>A0A0F9U599_9ZZZZ</name>
<dbReference type="Pfam" id="PF04542">
    <property type="entry name" value="Sigma70_r2"/>
    <property type="match status" value="1"/>
</dbReference>
<evidence type="ECO:0000259" key="5">
    <source>
        <dbReference type="Pfam" id="PF04539"/>
    </source>
</evidence>